<name>A0A9C7GBF3_9BACI</name>
<evidence type="ECO:0000259" key="3">
    <source>
        <dbReference type="Pfam" id="PF00857"/>
    </source>
</evidence>
<comment type="caution">
    <text evidence="4">The sequence shown here is derived from an EMBL/GenBank/DDBJ whole genome shotgun (WGS) entry which is preliminary data.</text>
</comment>
<dbReference type="PANTHER" id="PTHR43540:SF1">
    <property type="entry name" value="ISOCHORISMATASE HYDROLASE"/>
    <property type="match status" value="1"/>
</dbReference>
<evidence type="ECO:0000256" key="1">
    <source>
        <dbReference type="ARBA" id="ARBA00006336"/>
    </source>
</evidence>
<evidence type="ECO:0000313" key="4">
    <source>
        <dbReference type="EMBL" id="CAG9609409.1"/>
    </source>
</evidence>
<dbReference type="Gene3D" id="3.40.50.850">
    <property type="entry name" value="Isochorismatase-like"/>
    <property type="match status" value="1"/>
</dbReference>
<proteinExistence type="inferred from homology"/>
<comment type="similarity">
    <text evidence="1">Belongs to the isochorismatase family.</text>
</comment>
<keyword evidence="5" id="KW-1185">Reference proteome</keyword>
<dbReference type="PANTHER" id="PTHR43540">
    <property type="entry name" value="PEROXYUREIDOACRYLATE/UREIDOACRYLATE AMIDOHYDROLASE-RELATED"/>
    <property type="match status" value="1"/>
</dbReference>
<dbReference type="AlphaFoldDB" id="A0A9C7GBF3"/>
<dbReference type="InterPro" id="IPR000868">
    <property type="entry name" value="Isochorismatase-like_dom"/>
</dbReference>
<evidence type="ECO:0000313" key="5">
    <source>
        <dbReference type="Proteomes" id="UP000789845"/>
    </source>
</evidence>
<dbReference type="Proteomes" id="UP000789845">
    <property type="component" value="Unassembled WGS sequence"/>
</dbReference>
<dbReference type="InterPro" id="IPR050272">
    <property type="entry name" value="Isochorismatase-like_hydrls"/>
</dbReference>
<dbReference type="Pfam" id="PF00857">
    <property type="entry name" value="Isochorismatase"/>
    <property type="match status" value="1"/>
</dbReference>
<gene>
    <name evidence="4" type="ORF">NEOCIP111885_03151</name>
</gene>
<reference evidence="4" key="1">
    <citation type="submission" date="2021-10" db="EMBL/GenBank/DDBJ databases">
        <authorList>
            <person name="Criscuolo A."/>
        </authorList>
    </citation>
    <scope>NUCLEOTIDE SEQUENCE</scope>
    <source>
        <strain evidence="4">CIP111885</strain>
    </source>
</reference>
<dbReference type="CDD" id="cd01014">
    <property type="entry name" value="nicotinamidase_related"/>
    <property type="match status" value="1"/>
</dbReference>
<dbReference type="RefSeq" id="WP_230497645.1">
    <property type="nucleotide sequence ID" value="NZ_CAKJTG010000019.1"/>
</dbReference>
<sequence length="195" mass="22174">MKTIINQPALLVLDVQKGFDDPHWGKRNNNQAEENILKLLTEWRKRGWEIIYSQHLSLLPNSPLNYQNKLGIEFKEIVKPLPHEVVFQKNVNSAFIGTKLGNYLKEKQVKTVVITGLSTQHCVSTTTRMSGNLGYDTYLVEDAIAAYEITDHNGTYHSPEDVQKSEVAALHKEFATIVKTQEVLTQLQQLNSQSQ</sequence>
<dbReference type="InterPro" id="IPR036380">
    <property type="entry name" value="Isochorismatase-like_sf"/>
</dbReference>
<dbReference type="SUPFAM" id="SSF52499">
    <property type="entry name" value="Isochorismatase-like hydrolases"/>
    <property type="match status" value="1"/>
</dbReference>
<dbReference type="EMBL" id="CAKJTG010000019">
    <property type="protein sequence ID" value="CAG9609409.1"/>
    <property type="molecule type" value="Genomic_DNA"/>
</dbReference>
<accession>A0A9C7GBF3</accession>
<protein>
    <recommendedName>
        <fullName evidence="3">Isochorismatase-like domain-containing protein</fullName>
    </recommendedName>
</protein>
<organism evidence="4 5">
    <name type="scientific">Pseudoneobacillus rhizosphaerae</name>
    <dbReference type="NCBI Taxonomy" id="2880968"/>
    <lineage>
        <taxon>Bacteria</taxon>
        <taxon>Bacillati</taxon>
        <taxon>Bacillota</taxon>
        <taxon>Bacilli</taxon>
        <taxon>Bacillales</taxon>
        <taxon>Bacillaceae</taxon>
        <taxon>Pseudoneobacillus</taxon>
    </lineage>
</organism>
<keyword evidence="2" id="KW-0378">Hydrolase</keyword>
<evidence type="ECO:0000256" key="2">
    <source>
        <dbReference type="ARBA" id="ARBA00022801"/>
    </source>
</evidence>
<feature type="domain" description="Isochorismatase-like" evidence="3">
    <location>
        <begin position="9"/>
        <end position="153"/>
    </location>
</feature>
<dbReference type="GO" id="GO:0016787">
    <property type="term" value="F:hydrolase activity"/>
    <property type="evidence" value="ECO:0007669"/>
    <property type="project" value="UniProtKB-KW"/>
</dbReference>